<name>A0A1G2FAZ3_9BACT</name>
<gene>
    <name evidence="3" type="ORF">A2815_02670</name>
</gene>
<dbReference type="InterPro" id="IPR001509">
    <property type="entry name" value="Epimerase_deHydtase"/>
</dbReference>
<proteinExistence type="inferred from homology"/>
<reference evidence="3 4" key="1">
    <citation type="journal article" date="2016" name="Nat. Commun.">
        <title>Thousands of microbial genomes shed light on interconnected biogeochemical processes in an aquifer system.</title>
        <authorList>
            <person name="Anantharaman K."/>
            <person name="Brown C.T."/>
            <person name="Hug L.A."/>
            <person name="Sharon I."/>
            <person name="Castelle C.J."/>
            <person name="Probst A.J."/>
            <person name="Thomas B.C."/>
            <person name="Singh A."/>
            <person name="Wilkins M.J."/>
            <person name="Karaoz U."/>
            <person name="Brodie E.L."/>
            <person name="Williams K.H."/>
            <person name="Hubbard S.S."/>
            <person name="Banfield J.F."/>
        </authorList>
    </citation>
    <scope>NUCLEOTIDE SEQUENCE [LARGE SCALE GENOMIC DNA]</scope>
</reference>
<dbReference type="AlphaFoldDB" id="A0A1G2FAZ3"/>
<dbReference type="PANTHER" id="PTHR43000">
    <property type="entry name" value="DTDP-D-GLUCOSE 4,6-DEHYDRATASE-RELATED"/>
    <property type="match status" value="1"/>
</dbReference>
<dbReference type="Proteomes" id="UP000176974">
    <property type="component" value="Unassembled WGS sequence"/>
</dbReference>
<dbReference type="SUPFAM" id="SSF51735">
    <property type="entry name" value="NAD(P)-binding Rossmann-fold domains"/>
    <property type="match status" value="1"/>
</dbReference>
<feature type="domain" description="NAD-dependent epimerase/dehydratase" evidence="2">
    <location>
        <begin position="11"/>
        <end position="244"/>
    </location>
</feature>
<sequence length="317" mass="35593">MKNKTKNKKYLVAGGAGFIGSNLVDELIRLKHQVIVLDNLSTGKRENINPKAKFIKADIRNLKQISPFFKNIDGVFLLAAMPRVQYSIENPVETNRINIEGILNVLVVSQRAGVKRVVYSASSSAYGDAEKMPTREDFKAKPLSPYGLQKYVGEEYCRLFSLIHKLETVSLRYFNVYGPRMSDKGAYVTVMSVFLKQLANNQPLTITGDGEQSRDFTNVADVVRANILAMNSKKVGQGEVMNIGANRNYTINQAAKIFIKHYSKKNPKADLRIKYIAPRIEPHDTLADITLAEKMLGWRPRVKIEDGIKEILNNSGL</sequence>
<dbReference type="Gene3D" id="3.40.50.720">
    <property type="entry name" value="NAD(P)-binding Rossmann-like Domain"/>
    <property type="match status" value="1"/>
</dbReference>
<evidence type="ECO:0000256" key="1">
    <source>
        <dbReference type="ARBA" id="ARBA00007637"/>
    </source>
</evidence>
<protein>
    <recommendedName>
        <fullName evidence="2">NAD-dependent epimerase/dehydratase domain-containing protein</fullName>
    </recommendedName>
</protein>
<evidence type="ECO:0000259" key="2">
    <source>
        <dbReference type="Pfam" id="PF01370"/>
    </source>
</evidence>
<evidence type="ECO:0000313" key="4">
    <source>
        <dbReference type="Proteomes" id="UP000176974"/>
    </source>
</evidence>
<accession>A0A1G2FAZ3</accession>
<organism evidence="3 4">
    <name type="scientific">Candidatus Portnoybacteria bacterium RIFCSPHIGHO2_01_FULL_40_12b</name>
    <dbReference type="NCBI Taxonomy" id="1801994"/>
    <lineage>
        <taxon>Bacteria</taxon>
        <taxon>Candidatus Portnoyibacteriota</taxon>
    </lineage>
</organism>
<dbReference type="InterPro" id="IPR036291">
    <property type="entry name" value="NAD(P)-bd_dom_sf"/>
</dbReference>
<evidence type="ECO:0000313" key="3">
    <source>
        <dbReference type="EMBL" id="OGZ35244.1"/>
    </source>
</evidence>
<comment type="similarity">
    <text evidence="1">Belongs to the NAD(P)-dependent epimerase/dehydratase family.</text>
</comment>
<dbReference type="EMBL" id="MHMY01000013">
    <property type="protein sequence ID" value="OGZ35244.1"/>
    <property type="molecule type" value="Genomic_DNA"/>
</dbReference>
<dbReference type="Pfam" id="PF01370">
    <property type="entry name" value="Epimerase"/>
    <property type="match status" value="1"/>
</dbReference>
<comment type="caution">
    <text evidence="3">The sequence shown here is derived from an EMBL/GenBank/DDBJ whole genome shotgun (WGS) entry which is preliminary data.</text>
</comment>